<dbReference type="GO" id="GO:0005886">
    <property type="term" value="C:plasma membrane"/>
    <property type="evidence" value="ECO:0007669"/>
    <property type="project" value="UniProtKB-SubCell"/>
</dbReference>
<feature type="transmembrane region" description="Helical" evidence="7">
    <location>
        <begin position="211"/>
        <end position="230"/>
    </location>
</feature>
<evidence type="ECO:0000256" key="6">
    <source>
        <dbReference type="ARBA" id="ARBA00023136"/>
    </source>
</evidence>
<evidence type="ECO:0000259" key="9">
    <source>
        <dbReference type="Pfam" id="PF21082"/>
    </source>
</evidence>
<accession>A0A3B1BHK2</accession>
<dbReference type="InterPro" id="IPR006685">
    <property type="entry name" value="MscS_channel_2nd"/>
</dbReference>
<name>A0A3B1BHK2_9ZZZZ</name>
<dbReference type="SUPFAM" id="SSF82689">
    <property type="entry name" value="Mechanosensitive channel protein MscS (YggB), C-terminal domain"/>
    <property type="match status" value="1"/>
</dbReference>
<feature type="transmembrane region" description="Helical" evidence="7">
    <location>
        <begin position="128"/>
        <end position="145"/>
    </location>
</feature>
<dbReference type="EMBL" id="UOFW01000092">
    <property type="protein sequence ID" value="VAX04427.1"/>
    <property type="molecule type" value="Genomic_DNA"/>
</dbReference>
<dbReference type="InterPro" id="IPR052702">
    <property type="entry name" value="MscS-like_channel"/>
</dbReference>
<evidence type="ECO:0000313" key="10">
    <source>
        <dbReference type="EMBL" id="VAX04427.1"/>
    </source>
</evidence>
<protein>
    <submittedName>
        <fullName evidence="10">Potassium efflux system KefA protein / Small-conductance mechanosensitive channel</fullName>
    </submittedName>
</protein>
<evidence type="ECO:0000256" key="1">
    <source>
        <dbReference type="ARBA" id="ARBA00004651"/>
    </source>
</evidence>
<dbReference type="AlphaFoldDB" id="A0A3B1BHK2"/>
<comment type="similarity">
    <text evidence="2">Belongs to the MscS (TC 1.A.23) family.</text>
</comment>
<dbReference type="PANTHER" id="PTHR30347">
    <property type="entry name" value="POTASSIUM CHANNEL RELATED"/>
    <property type="match status" value="1"/>
</dbReference>
<dbReference type="PANTHER" id="PTHR30347:SF1">
    <property type="entry name" value="MECHANOSENSITIVE CHANNEL MSCK"/>
    <property type="match status" value="1"/>
</dbReference>
<proteinExistence type="inferred from homology"/>
<feature type="transmembrane region" description="Helical" evidence="7">
    <location>
        <begin position="165"/>
        <end position="190"/>
    </location>
</feature>
<dbReference type="SUPFAM" id="SSF50182">
    <property type="entry name" value="Sm-like ribonucleoproteins"/>
    <property type="match status" value="1"/>
</dbReference>
<feature type="domain" description="Mechanosensitive ion channel MscS C-terminal" evidence="9">
    <location>
        <begin position="330"/>
        <end position="410"/>
    </location>
</feature>
<dbReference type="InterPro" id="IPR049278">
    <property type="entry name" value="MS_channel_C"/>
</dbReference>
<comment type="subcellular location">
    <subcellularLocation>
        <location evidence="1">Cell membrane</location>
        <topology evidence="1">Multi-pass membrane protein</topology>
    </subcellularLocation>
</comment>
<keyword evidence="5 7" id="KW-1133">Transmembrane helix</keyword>
<feature type="transmembrane region" description="Helical" evidence="7">
    <location>
        <begin position="96"/>
        <end position="116"/>
    </location>
</feature>
<dbReference type="Pfam" id="PF00924">
    <property type="entry name" value="MS_channel_2nd"/>
    <property type="match status" value="1"/>
</dbReference>
<dbReference type="InterPro" id="IPR023408">
    <property type="entry name" value="MscS_beta-dom_sf"/>
</dbReference>
<sequence>MTDIIAQGQEWLAALLIWFDERLLSYQTLAQLGIIFLLWGLSIGLGRLSRLLLPHGLDRFDWYRRLKPQLSPLYDLVIWLVFIVAAKTLADQQQVAAYALNIAISLILAWIVIRLVTGLIESREVARMVRSFAWTLAALNIVGWLKPLIDFLDSVTFSLGQGHVSILGFLGGMLTLVFLIWLALVVTKFLEDWLRKIPAINPSARVLLSKVARIFLIAAAFLFAVSSVGIDLTVFAVFGGAIGVGLGFGLQKVVSNFVSGVILLMDRSIKPGDVVEISGTYGRINKLAGRYTSVISRDGREHLIPNEDMVTQTVVNWTFSHRMVRRHLPLGISYKSDVDLAMALMIEATEEVPRILDDPAPRVLIKGFGDNAIDLELRVWIQDAKNGVSNVASEVYYKIWQKFNANNVEFPYPQRDIHIVSREKSAITPESISNLAPE</sequence>
<feature type="transmembrane region" description="Helical" evidence="7">
    <location>
        <begin position="29"/>
        <end position="53"/>
    </location>
</feature>
<organism evidence="10">
    <name type="scientific">hydrothermal vent metagenome</name>
    <dbReference type="NCBI Taxonomy" id="652676"/>
    <lineage>
        <taxon>unclassified sequences</taxon>
        <taxon>metagenomes</taxon>
        <taxon>ecological metagenomes</taxon>
    </lineage>
</organism>
<evidence type="ECO:0000256" key="2">
    <source>
        <dbReference type="ARBA" id="ARBA00008017"/>
    </source>
</evidence>
<dbReference type="InterPro" id="IPR011014">
    <property type="entry name" value="MscS_channel_TM-2"/>
</dbReference>
<dbReference type="Gene3D" id="2.30.30.60">
    <property type="match status" value="1"/>
</dbReference>
<dbReference type="SUPFAM" id="SSF82861">
    <property type="entry name" value="Mechanosensitive channel protein MscS (YggB), transmembrane region"/>
    <property type="match status" value="1"/>
</dbReference>
<evidence type="ECO:0000256" key="5">
    <source>
        <dbReference type="ARBA" id="ARBA00022989"/>
    </source>
</evidence>
<gene>
    <name evidence="10" type="ORF">MNBD_ALPHA03-1705</name>
</gene>
<feature type="transmembrane region" description="Helical" evidence="7">
    <location>
        <begin position="73"/>
        <end position="90"/>
    </location>
</feature>
<dbReference type="Pfam" id="PF21082">
    <property type="entry name" value="MS_channel_3rd"/>
    <property type="match status" value="1"/>
</dbReference>
<evidence type="ECO:0000256" key="4">
    <source>
        <dbReference type="ARBA" id="ARBA00022692"/>
    </source>
</evidence>
<feature type="domain" description="Mechanosensitive ion channel MscS" evidence="8">
    <location>
        <begin position="253"/>
        <end position="318"/>
    </location>
</feature>
<dbReference type="InterPro" id="IPR011066">
    <property type="entry name" value="MscS_channel_C_sf"/>
</dbReference>
<dbReference type="GO" id="GO:0055085">
    <property type="term" value="P:transmembrane transport"/>
    <property type="evidence" value="ECO:0007669"/>
    <property type="project" value="InterPro"/>
</dbReference>
<evidence type="ECO:0000259" key="8">
    <source>
        <dbReference type="Pfam" id="PF00924"/>
    </source>
</evidence>
<keyword evidence="3" id="KW-1003">Cell membrane</keyword>
<dbReference type="Gene3D" id="3.30.70.100">
    <property type="match status" value="1"/>
</dbReference>
<reference evidence="10" key="1">
    <citation type="submission" date="2018-06" db="EMBL/GenBank/DDBJ databases">
        <authorList>
            <person name="Zhirakovskaya E."/>
        </authorList>
    </citation>
    <scope>NUCLEOTIDE SEQUENCE</scope>
</reference>
<dbReference type="InterPro" id="IPR010920">
    <property type="entry name" value="LSM_dom_sf"/>
</dbReference>
<evidence type="ECO:0000256" key="7">
    <source>
        <dbReference type="SAM" id="Phobius"/>
    </source>
</evidence>
<keyword evidence="6 7" id="KW-0472">Membrane</keyword>
<evidence type="ECO:0000256" key="3">
    <source>
        <dbReference type="ARBA" id="ARBA00022475"/>
    </source>
</evidence>
<dbReference type="Gene3D" id="1.10.287.1260">
    <property type="match status" value="1"/>
</dbReference>
<keyword evidence="4 7" id="KW-0812">Transmembrane</keyword>